<gene>
    <name evidence="2" type="ORF">M431DRAFT_527765</name>
</gene>
<evidence type="ECO:0000313" key="3">
    <source>
        <dbReference type="Proteomes" id="UP000241690"/>
    </source>
</evidence>
<reference evidence="2 3" key="1">
    <citation type="submission" date="2016-07" db="EMBL/GenBank/DDBJ databases">
        <title>Multiple horizontal gene transfer events from other fungi enriched the ability of initially mycotrophic Trichoderma (Ascomycota) to feed on dead plant biomass.</title>
        <authorList>
            <consortium name="DOE Joint Genome Institute"/>
            <person name="Aerts A."/>
            <person name="Atanasova L."/>
            <person name="Chenthamara K."/>
            <person name="Zhang J."/>
            <person name="Grujic M."/>
            <person name="Henrissat B."/>
            <person name="Kuo A."/>
            <person name="Salamov A."/>
            <person name="Lipzen A."/>
            <person name="Labutti K."/>
            <person name="Barry K."/>
            <person name="Miao Y."/>
            <person name="Rahimi M.J."/>
            <person name="Shen Q."/>
            <person name="Grigoriev I.V."/>
            <person name="Kubicek C.P."/>
            <person name="Druzhinina I.S."/>
        </authorList>
    </citation>
    <scope>NUCLEOTIDE SEQUENCE [LARGE SCALE GENOMIC DNA]</scope>
    <source>
        <strain evidence="2 3">CBS 226.95</strain>
    </source>
</reference>
<evidence type="ECO:0000256" key="1">
    <source>
        <dbReference type="SAM" id="MobiDB-lite"/>
    </source>
</evidence>
<feature type="compositionally biased region" description="Low complexity" evidence="1">
    <location>
        <begin position="142"/>
        <end position="154"/>
    </location>
</feature>
<accession>A0A2T4AQ69</accession>
<sequence>MGGDGGALVRLLGQHKPLWSKLGKTLQGWNAAWRRLQWRSLVTCTLKAGGVFGESSWNRTYTKCTATDNGQQPANHSNEMLELAESDGLVLASRSMCSGEVYAPRQKHVSDPSIPQAAPLQASGEVKNAVKKNARDKKLHETNATSSTASITSL</sequence>
<protein>
    <submittedName>
        <fullName evidence="2">Uncharacterized protein</fullName>
    </submittedName>
</protein>
<organism evidence="2 3">
    <name type="scientific">Trichoderma harzianum CBS 226.95</name>
    <dbReference type="NCBI Taxonomy" id="983964"/>
    <lineage>
        <taxon>Eukaryota</taxon>
        <taxon>Fungi</taxon>
        <taxon>Dikarya</taxon>
        <taxon>Ascomycota</taxon>
        <taxon>Pezizomycotina</taxon>
        <taxon>Sordariomycetes</taxon>
        <taxon>Hypocreomycetidae</taxon>
        <taxon>Hypocreales</taxon>
        <taxon>Hypocreaceae</taxon>
        <taxon>Trichoderma</taxon>
    </lineage>
</organism>
<proteinExistence type="predicted"/>
<dbReference type="AlphaFoldDB" id="A0A2T4AQ69"/>
<name>A0A2T4AQ69_TRIHA</name>
<dbReference type="EMBL" id="KZ679676">
    <property type="protein sequence ID" value="PTB59214.1"/>
    <property type="molecule type" value="Genomic_DNA"/>
</dbReference>
<evidence type="ECO:0000313" key="2">
    <source>
        <dbReference type="EMBL" id="PTB59214.1"/>
    </source>
</evidence>
<dbReference type="RefSeq" id="XP_024778891.1">
    <property type="nucleotide sequence ID" value="XM_024920719.1"/>
</dbReference>
<feature type="region of interest" description="Disordered" evidence="1">
    <location>
        <begin position="107"/>
        <end position="154"/>
    </location>
</feature>
<dbReference type="GeneID" id="36629288"/>
<keyword evidence="3" id="KW-1185">Reference proteome</keyword>
<dbReference type="Proteomes" id="UP000241690">
    <property type="component" value="Unassembled WGS sequence"/>
</dbReference>